<sequence>PFQSFFCYLSGIRRSGFPRFLSVGSAKVRNFSELPNKINFIFSSSFFPFLLFQYAGFDQLSVLPIRAAKVAIFSSPAIFILK</sequence>
<protein>
    <submittedName>
        <fullName evidence="1">Uncharacterized protein</fullName>
    </submittedName>
</protein>
<evidence type="ECO:0000313" key="1">
    <source>
        <dbReference type="EMBL" id="KRT16844.1"/>
    </source>
</evidence>
<comment type="caution">
    <text evidence="1">The sequence shown here is derived from an EMBL/GenBank/DDBJ whole genome shotgun (WGS) entry which is preliminary data.</text>
</comment>
<accession>A0A0T5VSI2</accession>
<gene>
    <name evidence="1" type="ORF">ASU31_03935</name>
</gene>
<proteinExistence type="predicted"/>
<feature type="non-terminal residue" evidence="1">
    <location>
        <position position="1"/>
    </location>
</feature>
<keyword evidence="2" id="KW-1185">Reference proteome</keyword>
<organism evidence="1 2">
    <name type="scientific">Pedobacter ginsenosidimutans</name>
    <dbReference type="NCBI Taxonomy" id="687842"/>
    <lineage>
        <taxon>Bacteria</taxon>
        <taxon>Pseudomonadati</taxon>
        <taxon>Bacteroidota</taxon>
        <taxon>Sphingobacteriia</taxon>
        <taxon>Sphingobacteriales</taxon>
        <taxon>Sphingobacteriaceae</taxon>
        <taxon>Pedobacter</taxon>
    </lineage>
</organism>
<dbReference type="Proteomes" id="UP000051950">
    <property type="component" value="Unassembled WGS sequence"/>
</dbReference>
<dbReference type="EMBL" id="LMZQ01000003">
    <property type="protein sequence ID" value="KRT16844.1"/>
    <property type="molecule type" value="Genomic_DNA"/>
</dbReference>
<evidence type="ECO:0000313" key="2">
    <source>
        <dbReference type="Proteomes" id="UP000051950"/>
    </source>
</evidence>
<dbReference type="AlphaFoldDB" id="A0A0T5VSI2"/>
<reference evidence="1 2" key="1">
    <citation type="submission" date="2015-11" db="EMBL/GenBank/DDBJ databases">
        <title>Sequence of Pedobacter ginsenosidimutans.</title>
        <authorList>
            <person name="Carson E."/>
            <person name="Keyser V."/>
            <person name="Newman J."/>
            <person name="Miller J."/>
        </authorList>
    </citation>
    <scope>NUCLEOTIDE SEQUENCE [LARGE SCALE GENOMIC DNA]</scope>
    <source>
        <strain evidence="1 2">KACC 14530</strain>
    </source>
</reference>
<name>A0A0T5VSI2_9SPHI</name>